<organism evidence="1 2">
    <name type="scientific">Pseudomyxococcus hansupus</name>
    <dbReference type="NCBI Taxonomy" id="1297742"/>
    <lineage>
        <taxon>Bacteria</taxon>
        <taxon>Pseudomonadati</taxon>
        <taxon>Myxococcota</taxon>
        <taxon>Myxococcia</taxon>
        <taxon>Myxococcales</taxon>
        <taxon>Cystobacterineae</taxon>
        <taxon>Myxococcaceae</taxon>
        <taxon>Pseudomyxococcus</taxon>
    </lineage>
</organism>
<proteinExistence type="predicted"/>
<name>A0A0H4WNK5_9BACT</name>
<reference evidence="1 2" key="1">
    <citation type="journal article" date="2016" name="PLoS ONE">
        <title>Complete Genome Sequence and Comparative Genomics of a Novel Myxobacterium Myxococcus hansupus.</title>
        <authorList>
            <person name="Sharma G."/>
            <person name="Narwani T."/>
            <person name="Subramanian S."/>
        </authorList>
    </citation>
    <scope>NUCLEOTIDE SEQUENCE [LARGE SCALE GENOMIC DNA]</scope>
    <source>
        <strain evidence="2">mixupus</strain>
    </source>
</reference>
<keyword evidence="2" id="KW-1185">Reference proteome</keyword>
<dbReference type="PATRIC" id="fig|1297742.4.peg.1308"/>
<gene>
    <name evidence="1" type="ORF">A176_001291</name>
</gene>
<sequence length="331" mass="35163">MVPSSLLQERDQVSVIGHFPARTPTPHHAFLAFLILPFSNPAMRIPLHAVIAAALGVSACGSDAPHDADETLAAQEQAAFSGVNGTYCLVSPYNCKLQASGGNRVPTNAPEDDNWGLVTGVPIRDGNGTVVGTNTRTSAAFNYGQTRTFAGERHAFAVSTSNSSAGWLPISSILGRTSFEQKVGHVSALGAGLAKMGCYAVRNAHDTTLEFKKVVYDSTATHERAGDYLPLVRANGLRSVNLVFNVPGFALGGPAVDHFPAGTRFQRLDVPTEHGVPSIDIPLWVQDSAGRYRQQSGTMKFLYGYVIAATTGTKRNGWMAYDALQVSSGCP</sequence>
<dbReference type="KEGG" id="mym:A176_001291"/>
<evidence type="ECO:0000313" key="2">
    <source>
        <dbReference type="Proteomes" id="UP000009026"/>
    </source>
</evidence>
<evidence type="ECO:0000313" key="1">
    <source>
        <dbReference type="EMBL" id="AKQ64379.1"/>
    </source>
</evidence>
<dbReference type="AlphaFoldDB" id="A0A0H4WNK5"/>
<dbReference type="EMBL" id="CP012109">
    <property type="protein sequence ID" value="AKQ64379.1"/>
    <property type="molecule type" value="Genomic_DNA"/>
</dbReference>
<protein>
    <submittedName>
        <fullName evidence="1">Uncharacterized protein</fullName>
    </submittedName>
</protein>
<accession>A0A0H4WNK5</accession>
<dbReference type="Proteomes" id="UP000009026">
    <property type="component" value="Chromosome"/>
</dbReference>